<dbReference type="AlphaFoldDB" id="C5L1B2"/>
<keyword evidence="3" id="KW-0378">Hydrolase</keyword>
<evidence type="ECO:0000256" key="4">
    <source>
        <dbReference type="ARBA" id="ARBA00023049"/>
    </source>
</evidence>
<accession>C5L1B2</accession>
<feature type="compositionally biased region" description="Low complexity" evidence="5">
    <location>
        <begin position="244"/>
        <end position="254"/>
    </location>
</feature>
<dbReference type="RefSeq" id="XP_002777703.1">
    <property type="nucleotide sequence ID" value="XM_002777657.1"/>
</dbReference>
<dbReference type="InterPro" id="IPR012548">
    <property type="entry name" value="MATCAP"/>
</dbReference>
<evidence type="ECO:0000256" key="1">
    <source>
        <dbReference type="ARBA" id="ARBA00001947"/>
    </source>
</evidence>
<proteinExistence type="predicted"/>
<dbReference type="PANTHER" id="PTHR31817">
    <property type="match status" value="1"/>
</dbReference>
<dbReference type="PANTHER" id="PTHR31817:SF0">
    <property type="entry name" value="CHROMOSOME UNDETERMINED SCAFFOLD_67, WHOLE GENOME SHOTGUN SEQUENCE"/>
    <property type="match status" value="1"/>
</dbReference>
<dbReference type="OrthoDB" id="449345at2759"/>
<reference evidence="6 7" key="1">
    <citation type="submission" date="2008-07" db="EMBL/GenBank/DDBJ databases">
        <authorList>
            <person name="El-Sayed N."/>
            <person name="Caler E."/>
            <person name="Inman J."/>
            <person name="Amedeo P."/>
            <person name="Hass B."/>
            <person name="Wortman J."/>
        </authorList>
    </citation>
    <scope>NUCLEOTIDE SEQUENCE [LARGE SCALE GENOMIC DNA]</scope>
    <source>
        <strain evidence="7">ATCC 50983 / TXsc</strain>
    </source>
</reference>
<keyword evidence="7" id="KW-1185">Reference proteome</keyword>
<evidence type="ECO:0000313" key="7">
    <source>
        <dbReference type="Proteomes" id="UP000007800"/>
    </source>
</evidence>
<keyword evidence="4" id="KW-0482">Metalloprotease</keyword>
<dbReference type="SMART" id="SM01154">
    <property type="entry name" value="DUF1704"/>
    <property type="match status" value="1"/>
</dbReference>
<dbReference type="GO" id="GO:0006508">
    <property type="term" value="P:proteolysis"/>
    <property type="evidence" value="ECO:0007669"/>
    <property type="project" value="UniProtKB-KW"/>
</dbReference>
<dbReference type="Pfam" id="PF08014">
    <property type="entry name" value="MATCAP"/>
    <property type="match status" value="1"/>
</dbReference>
<organism evidence="7">
    <name type="scientific">Perkinsus marinus (strain ATCC 50983 / TXsc)</name>
    <dbReference type="NCBI Taxonomy" id="423536"/>
    <lineage>
        <taxon>Eukaryota</taxon>
        <taxon>Sar</taxon>
        <taxon>Alveolata</taxon>
        <taxon>Perkinsozoa</taxon>
        <taxon>Perkinsea</taxon>
        <taxon>Perkinsida</taxon>
        <taxon>Perkinsidae</taxon>
        <taxon>Perkinsus</taxon>
    </lineage>
</organism>
<dbReference type="EMBL" id="GG678232">
    <property type="protein sequence ID" value="EER09519.1"/>
    <property type="molecule type" value="Genomic_DNA"/>
</dbReference>
<evidence type="ECO:0000313" key="6">
    <source>
        <dbReference type="EMBL" id="EER09519.1"/>
    </source>
</evidence>
<evidence type="ECO:0000256" key="2">
    <source>
        <dbReference type="ARBA" id="ARBA00022670"/>
    </source>
</evidence>
<dbReference type="GO" id="GO:0008237">
    <property type="term" value="F:metallopeptidase activity"/>
    <property type="evidence" value="ECO:0007669"/>
    <property type="project" value="UniProtKB-KW"/>
</dbReference>
<gene>
    <name evidence="6" type="ORF">Pmar_PMAR016451</name>
</gene>
<dbReference type="GeneID" id="9052415"/>
<comment type="cofactor">
    <cofactor evidence="1">
        <name>Zn(2+)</name>
        <dbReference type="ChEBI" id="CHEBI:29105"/>
    </cofactor>
</comment>
<evidence type="ECO:0000256" key="5">
    <source>
        <dbReference type="SAM" id="MobiDB-lite"/>
    </source>
</evidence>
<protein>
    <submittedName>
        <fullName evidence="6">Uncharacterized protein</fullName>
    </submittedName>
</protein>
<evidence type="ECO:0000256" key="3">
    <source>
        <dbReference type="ARBA" id="ARBA00022801"/>
    </source>
</evidence>
<keyword evidence="2" id="KW-0645">Protease</keyword>
<dbReference type="Proteomes" id="UP000007800">
    <property type="component" value="Unassembled WGS sequence"/>
</dbReference>
<sequence length="746" mass="82039">MYVFHGSAQKSVEETTSPADQIDRAILEYIDTHPEFTISVKKAGPGVYIIGNRRMRLTTRGDMTVVRIGGGVLRWQGIPCYCSIMINAYPMSSVLLHLFTLVAAVVGGEFPDGMYRSHPGGHNWIDMIANFSATSKSVSMKIRCSPSGEASRAVHVSLENNGVSEVVHCRSECIATSLIPEEISTIGGESESPVDENDTRFNTDNVDSVPGARLSATTPGLRLGIHSAPPKLLQEAGKLHHHQQQSSEPSPSSHRGYNIQFDTSVSEYPSPPPASCSPPLRREDAPRIAGALPERQATCIAEVIPTPAPVPKARGVLSGGATFNGSRIETPPGTEEPSIRASVFATLGRMLDEEKLSKKEVQLAIKLIAGPRGYSARASAQSCGKENSNDYPICDTATLLTISEPRQSPMSIGQHPNHRLLVCLSCRMSRALSYLEAFREEGRLPGGRDCSRNPIFEYDGDPDDVFKRHSTVDCSLLEEAQRILDRVLEQFGSSESYMEAAFGSETVSGTELRHRMEEYLAGLGLLGVVEIKASNKLLSIANVVKTPPDRHVLHLTDTPVPTGMIPGLCAHEIGTHLLRMLNNDLQPWRADRRLSGPKDNRPKLENHFATEEGLATLNALVQSDKRPKNAELYLWSPALRYWATVQGQNRSFVQLFHLLQRYVQDPVRRFKLCSRVKRGIRDTGIPRGACTLDQAYFLGAVDILRNLDSIDFVLLHCCLIFWGLQRKLPTTDVLEGTLEPCVKLLA</sequence>
<dbReference type="InParanoid" id="C5L1B2"/>
<feature type="region of interest" description="Disordered" evidence="5">
    <location>
        <begin position="184"/>
        <end position="283"/>
    </location>
</feature>
<name>C5L1B2_PERM5</name>